<keyword evidence="6" id="KW-0934">Plastid</keyword>
<dbReference type="NCBIfam" id="TIGR00001">
    <property type="entry name" value="rpmI_bact"/>
    <property type="match status" value="1"/>
</dbReference>
<dbReference type="HAMAP" id="MF_00514">
    <property type="entry name" value="Ribosomal_bL35"/>
    <property type="match status" value="1"/>
</dbReference>
<reference evidence="6" key="1">
    <citation type="journal article" date="2016" name="BMC Biol.">
        <title>Parallel evolution of highly conserved plastid genome architecture in red seaweeds and seed plants.</title>
        <authorList>
            <person name="Lee J."/>
            <person name="Cho C.H."/>
            <person name="Park S.I."/>
            <person name="Choi J.W."/>
            <person name="Song H.S."/>
            <person name="West J.A."/>
            <person name="Bhattacharya D."/>
            <person name="Yoon H.S."/>
        </authorList>
    </citation>
    <scope>NUCLEOTIDE SEQUENCE</scope>
</reference>
<organism evidence="6">
    <name type="scientific">Hildenbrandia rubra</name>
    <dbReference type="NCBI Taxonomy" id="31481"/>
    <lineage>
        <taxon>Eukaryota</taxon>
        <taxon>Rhodophyta</taxon>
        <taxon>Florideophyceae</taxon>
        <taxon>Hildenbrandiophycidae</taxon>
        <taxon>Hildenbrandiales</taxon>
        <taxon>Hildenbrandiaceae</taxon>
        <taxon>Hildenbrandia</taxon>
    </lineage>
</organism>
<evidence type="ECO:0000256" key="5">
    <source>
        <dbReference type="SAM" id="MobiDB-lite"/>
    </source>
</evidence>
<evidence type="ECO:0000256" key="1">
    <source>
        <dbReference type="ARBA" id="ARBA00006598"/>
    </source>
</evidence>
<evidence type="ECO:0000256" key="2">
    <source>
        <dbReference type="ARBA" id="ARBA00022980"/>
    </source>
</evidence>
<dbReference type="PRINTS" id="PR00064">
    <property type="entry name" value="RIBOSOMALL35"/>
</dbReference>
<dbReference type="EMBL" id="KX284724">
    <property type="protein sequence ID" value="AOM67264.1"/>
    <property type="molecule type" value="Genomic_DNA"/>
</dbReference>
<dbReference type="GO" id="GO:0006412">
    <property type="term" value="P:translation"/>
    <property type="evidence" value="ECO:0007669"/>
    <property type="project" value="InterPro"/>
</dbReference>
<name>A0A1C9CFW9_9FLOR</name>
<feature type="compositionally biased region" description="Basic residues" evidence="5">
    <location>
        <begin position="26"/>
        <end position="44"/>
    </location>
</feature>
<dbReference type="FunFam" id="4.10.410.60:FF:000001">
    <property type="entry name" value="50S ribosomal protein L35"/>
    <property type="match status" value="1"/>
</dbReference>
<protein>
    <recommendedName>
        <fullName evidence="4">50S ribosomal protein L35</fullName>
    </recommendedName>
</protein>
<dbReference type="PANTHER" id="PTHR33343">
    <property type="entry name" value="54S RIBOSOMAL PROTEIN BL35M"/>
    <property type="match status" value="1"/>
</dbReference>
<dbReference type="RefSeq" id="YP_009294022.1">
    <property type="nucleotide sequence ID" value="NC_031146.1"/>
</dbReference>
<proteinExistence type="inferred from homology"/>
<evidence type="ECO:0000313" key="6">
    <source>
        <dbReference type="EMBL" id="AOM67264.1"/>
    </source>
</evidence>
<dbReference type="GO" id="GO:0015934">
    <property type="term" value="C:large ribosomal subunit"/>
    <property type="evidence" value="ECO:0007669"/>
    <property type="project" value="TreeGrafter"/>
</dbReference>
<accession>A0A1C9CFW9</accession>
<dbReference type="GO" id="GO:0003735">
    <property type="term" value="F:structural constituent of ribosome"/>
    <property type="evidence" value="ECO:0007669"/>
    <property type="project" value="InterPro"/>
</dbReference>
<geneLocation type="plastid" evidence="6"/>
<dbReference type="SUPFAM" id="SSF143034">
    <property type="entry name" value="L35p-like"/>
    <property type="match status" value="1"/>
</dbReference>
<keyword evidence="2 4" id="KW-0689">Ribosomal protein</keyword>
<dbReference type="InterPro" id="IPR037229">
    <property type="entry name" value="Ribosomal_bL35_sf"/>
</dbReference>
<dbReference type="InterPro" id="IPR018265">
    <property type="entry name" value="Ribosomal_bL35_CS"/>
</dbReference>
<sequence>MPKSKTSSSVAKRFKVTANGNLLRHQAGKSHLLQKKSSSHKKRLSQPALVKKQDSKGIKIKLLK</sequence>
<keyword evidence="3 4" id="KW-0687">Ribonucleoprotein</keyword>
<dbReference type="AlphaFoldDB" id="A0A1C9CFW9"/>
<dbReference type="InterPro" id="IPR001706">
    <property type="entry name" value="Ribosomal_bL35"/>
</dbReference>
<evidence type="ECO:0000256" key="4">
    <source>
        <dbReference type="RuleBase" id="RU000568"/>
    </source>
</evidence>
<dbReference type="InterPro" id="IPR021137">
    <property type="entry name" value="Ribosomal_bL35-like"/>
</dbReference>
<evidence type="ECO:0000256" key="3">
    <source>
        <dbReference type="ARBA" id="ARBA00023274"/>
    </source>
</evidence>
<dbReference type="Gene3D" id="4.10.410.60">
    <property type="match status" value="1"/>
</dbReference>
<gene>
    <name evidence="6" type="primary">rpl35</name>
    <name evidence="6" type="ORF">Hrub_020</name>
</gene>
<dbReference type="PANTHER" id="PTHR33343:SF1">
    <property type="entry name" value="LARGE RIBOSOMAL SUBUNIT PROTEIN BL35M"/>
    <property type="match status" value="1"/>
</dbReference>
<dbReference type="Pfam" id="PF01632">
    <property type="entry name" value="Ribosomal_L35p"/>
    <property type="match status" value="1"/>
</dbReference>
<feature type="region of interest" description="Disordered" evidence="5">
    <location>
        <begin position="17"/>
        <end position="53"/>
    </location>
</feature>
<comment type="similarity">
    <text evidence="1 4">Belongs to the bacterial ribosomal protein bL35 family.</text>
</comment>
<dbReference type="GeneID" id="29069928"/>
<dbReference type="PROSITE" id="PS00936">
    <property type="entry name" value="RIBOSOMAL_L35"/>
    <property type="match status" value="1"/>
</dbReference>